<feature type="domain" description="Mannitol dehydrogenase C-terminal" evidence="8">
    <location>
        <begin position="508"/>
        <end position="697"/>
    </location>
</feature>
<dbReference type="PRINTS" id="PR00084">
    <property type="entry name" value="MTLDHDRGNASE"/>
</dbReference>
<dbReference type="InterPro" id="IPR036291">
    <property type="entry name" value="NAD(P)-bd_dom_sf"/>
</dbReference>
<keyword evidence="6" id="KW-0732">Signal</keyword>
<dbReference type="AlphaFoldDB" id="A0A9X6NI11"/>
<evidence type="ECO:0000259" key="7">
    <source>
        <dbReference type="Pfam" id="PF01232"/>
    </source>
</evidence>
<feature type="domain" description="Mannitol dehydrogenase N-terminal" evidence="7">
    <location>
        <begin position="248"/>
        <end position="500"/>
    </location>
</feature>
<dbReference type="InterPro" id="IPR050988">
    <property type="entry name" value="Mannitol_DH/Oxidoreductase"/>
</dbReference>
<dbReference type="Gene3D" id="3.40.50.720">
    <property type="entry name" value="NAD(P)-binding Rossmann-like Domain"/>
    <property type="match status" value="1"/>
</dbReference>
<dbReference type="PANTHER" id="PTHR43362">
    <property type="entry name" value="MANNITOL DEHYDROGENASE DSF1-RELATED"/>
    <property type="match status" value="1"/>
</dbReference>
<protein>
    <recommendedName>
        <fullName evidence="4">mannitol 2-dehydrogenase</fullName>
        <ecNumber evidence="4">1.1.1.67</ecNumber>
    </recommendedName>
</protein>
<evidence type="ECO:0000256" key="1">
    <source>
        <dbReference type="ARBA" id="ARBA00006541"/>
    </source>
</evidence>
<dbReference type="InterPro" id="IPR013131">
    <property type="entry name" value="Mannitol_DH_N"/>
</dbReference>
<evidence type="ECO:0000256" key="6">
    <source>
        <dbReference type="SAM" id="SignalP"/>
    </source>
</evidence>
<dbReference type="FunFam" id="3.40.50.720:FF:000129">
    <property type="entry name" value="D-mannonate oxidoreductase"/>
    <property type="match status" value="1"/>
</dbReference>
<evidence type="ECO:0000256" key="4">
    <source>
        <dbReference type="ARBA" id="ARBA00038970"/>
    </source>
</evidence>
<proteinExistence type="inferred from homology"/>
<organism evidence="9 10">
    <name type="scientific">Hypsibius exemplaris</name>
    <name type="common">Freshwater tardigrade</name>
    <dbReference type="NCBI Taxonomy" id="2072580"/>
    <lineage>
        <taxon>Eukaryota</taxon>
        <taxon>Metazoa</taxon>
        <taxon>Ecdysozoa</taxon>
        <taxon>Tardigrada</taxon>
        <taxon>Eutardigrada</taxon>
        <taxon>Parachela</taxon>
        <taxon>Hypsibioidea</taxon>
        <taxon>Hypsibiidae</taxon>
        <taxon>Hypsibius</taxon>
    </lineage>
</organism>
<dbReference type="CDD" id="cd23599">
    <property type="entry name" value="TFP_LU_ECD_Cold"/>
    <property type="match status" value="1"/>
</dbReference>
<dbReference type="Pfam" id="PF01232">
    <property type="entry name" value="Mannitol_dh"/>
    <property type="match status" value="1"/>
</dbReference>
<dbReference type="Gene3D" id="1.10.1040.10">
    <property type="entry name" value="N-(1-d-carboxylethyl)-l-norvaline Dehydrogenase, domain 2"/>
    <property type="match status" value="1"/>
</dbReference>
<dbReference type="PANTHER" id="PTHR43362:SF1">
    <property type="entry name" value="MANNITOL DEHYDROGENASE 2-RELATED"/>
    <property type="match status" value="1"/>
</dbReference>
<evidence type="ECO:0000313" key="9">
    <source>
        <dbReference type="EMBL" id="OWA54137.1"/>
    </source>
</evidence>
<comment type="caution">
    <text evidence="9">The sequence shown here is derived from an EMBL/GenBank/DDBJ whole genome shotgun (WGS) entry which is preliminary data.</text>
</comment>
<dbReference type="SUPFAM" id="SSF48179">
    <property type="entry name" value="6-phosphogluconate dehydrogenase C-terminal domain-like"/>
    <property type="match status" value="1"/>
</dbReference>
<name>A0A9X6NI11_HYPEX</name>
<accession>A0A9X6NI11</accession>
<feature type="signal peptide" evidence="6">
    <location>
        <begin position="1"/>
        <end position="20"/>
    </location>
</feature>
<dbReference type="InterPro" id="IPR013118">
    <property type="entry name" value="Mannitol_DH_C"/>
</dbReference>
<keyword evidence="10" id="KW-1185">Reference proteome</keyword>
<comment type="catalytic activity">
    <reaction evidence="5">
        <text>D-mannitol + NAD(+) = D-fructose + NADH + H(+)</text>
        <dbReference type="Rhea" id="RHEA:12084"/>
        <dbReference type="ChEBI" id="CHEBI:15378"/>
        <dbReference type="ChEBI" id="CHEBI:16899"/>
        <dbReference type="ChEBI" id="CHEBI:37721"/>
        <dbReference type="ChEBI" id="CHEBI:57540"/>
        <dbReference type="ChEBI" id="CHEBI:57945"/>
        <dbReference type="EC" id="1.1.1.67"/>
    </reaction>
</comment>
<dbReference type="OrthoDB" id="418169at2759"/>
<evidence type="ECO:0000256" key="5">
    <source>
        <dbReference type="ARBA" id="ARBA00047733"/>
    </source>
</evidence>
<dbReference type="Pfam" id="PF08125">
    <property type="entry name" value="Mannitol_dh_C"/>
    <property type="match status" value="1"/>
</dbReference>
<keyword evidence="3" id="KW-0520">NAD</keyword>
<dbReference type="EMBL" id="MTYJ01000374">
    <property type="protein sequence ID" value="OWA54137.1"/>
    <property type="molecule type" value="Genomic_DNA"/>
</dbReference>
<evidence type="ECO:0000256" key="2">
    <source>
        <dbReference type="ARBA" id="ARBA00023002"/>
    </source>
</evidence>
<reference evidence="10" key="1">
    <citation type="submission" date="2017-01" db="EMBL/GenBank/DDBJ databases">
        <title>Comparative genomics of anhydrobiosis in the tardigrade Hypsibius dujardini.</title>
        <authorList>
            <person name="Yoshida Y."/>
            <person name="Koutsovoulos G."/>
            <person name="Laetsch D."/>
            <person name="Stevens L."/>
            <person name="Kumar S."/>
            <person name="Horikawa D."/>
            <person name="Ishino K."/>
            <person name="Komine S."/>
            <person name="Tomita M."/>
            <person name="Blaxter M."/>
            <person name="Arakawa K."/>
        </authorList>
    </citation>
    <scope>NUCLEOTIDE SEQUENCE [LARGE SCALE GENOMIC DNA]</scope>
    <source>
        <strain evidence="10">Z151</strain>
    </source>
</reference>
<feature type="chain" id="PRO_5040973999" description="mannitol 2-dehydrogenase" evidence="6">
    <location>
        <begin position="21"/>
        <end position="714"/>
    </location>
</feature>
<sequence length="714" mass="79561">MGSISIWILPLIVVPFAVLGLECYTCLNQEDNSDKCISTVQLCDPEIHDTCSTNVRWGVAFYWLPAVQRIHYISKACDNLRNCEHRRRQLESRCYRDWWADWQCEDCCMGDRCNYYVVLVGPPWPHPDCNDCFLPVCLHFHRMLIGFNVQRVALSSRLVFGTDFPSYNQASRPLLYQALFFHQEFTDQAYSSTFSRSISPLLPQKDIVQEGQMAAVPVPLNLANLPKVGNLPNVRIPTYARAPAGAPTIVHISVGGFHRAHQAVYLDDLLQSNAGGERWRLVGVGLLPFDIPARDAMKAQDCLYTLIERDQKGDSARVIASISEYLYAPEQGTNVMEVMADASCRIVSMTITEGGYFIHEGTGDLNVEHPDIQHDLANPAAPRSSFGYILAALRKRKANGLQPFTVLSCDNMQSNGDVAKKMISAFAKLADPELALWLEKNNAAFPNCMVDRITPATTDVHRKLVAEKFGILDQWPVTCESFRQWVVEDHFPLGRPAWEKAGAQMTPDVLPYELMKIRLLNASHQALCYTGMLIGHRYAPEAMADANISKLLRRMMDEEVTPYLKPVPGVNLEDYKSTVIERFANPAVNDQLLRIGTEGSARIAKFVLPCVRDSLVAGGKVKFLSFTVASWIYYLGQTKDETGQLLGFIDPMLARVQAAAVAGKDDAKALLEFKEIFGADLAGNAKFAGQVDEILKEFYASGPSGALKKYVNSA</sequence>
<evidence type="ECO:0000256" key="3">
    <source>
        <dbReference type="ARBA" id="ARBA00023027"/>
    </source>
</evidence>
<comment type="similarity">
    <text evidence="1">Belongs to the mannitol dehydrogenase family.</text>
</comment>
<evidence type="ECO:0000259" key="8">
    <source>
        <dbReference type="Pfam" id="PF08125"/>
    </source>
</evidence>
<dbReference type="Proteomes" id="UP000192578">
    <property type="component" value="Unassembled WGS sequence"/>
</dbReference>
<keyword evidence="2" id="KW-0560">Oxidoreductase</keyword>
<evidence type="ECO:0000313" key="10">
    <source>
        <dbReference type="Proteomes" id="UP000192578"/>
    </source>
</evidence>
<dbReference type="InterPro" id="IPR000669">
    <property type="entry name" value="Mannitol_DH"/>
</dbReference>
<gene>
    <name evidence="9" type="ORF">BV898_18554</name>
</gene>
<dbReference type="GO" id="GO:0050086">
    <property type="term" value="F:mannitol 2-dehydrogenase activity"/>
    <property type="evidence" value="ECO:0007669"/>
    <property type="project" value="UniProtKB-EC"/>
</dbReference>
<dbReference type="InterPro" id="IPR013328">
    <property type="entry name" value="6PGD_dom2"/>
</dbReference>
<dbReference type="SUPFAM" id="SSF51735">
    <property type="entry name" value="NAD(P)-binding Rossmann-fold domains"/>
    <property type="match status" value="1"/>
</dbReference>
<dbReference type="InterPro" id="IPR008927">
    <property type="entry name" value="6-PGluconate_DH-like_C_sf"/>
</dbReference>
<dbReference type="EC" id="1.1.1.67" evidence="4"/>